<dbReference type="EMBL" id="JANJYI010000001">
    <property type="protein sequence ID" value="KAK2661644.1"/>
    <property type="molecule type" value="Genomic_DNA"/>
</dbReference>
<dbReference type="SUPFAM" id="SSF57756">
    <property type="entry name" value="Retrovirus zinc finger-like domains"/>
    <property type="match status" value="1"/>
</dbReference>
<comment type="caution">
    <text evidence="4">The sequence shown here is derived from an EMBL/GenBank/DDBJ whole genome shotgun (WGS) entry which is preliminary data.</text>
</comment>
<name>A0AAE0CSE4_9ROSI</name>
<sequence length="113" mass="12723">MIVNPVPKPETWNIPDKIRHRIILPWEKKRLTGRPKKSMIPSAGEFRKQKLCSNCGGKGHNKRSCPNPSCSTSKLLKKTRACSVCKQGHNRLKCPNKAPDTNSNDTDDELIDC</sequence>
<gene>
    <name evidence="4" type="ORF">Ddye_000218</name>
</gene>
<dbReference type="InterPro" id="IPR001878">
    <property type="entry name" value="Znf_CCHC"/>
</dbReference>
<dbReference type="Proteomes" id="UP001280121">
    <property type="component" value="Unassembled WGS sequence"/>
</dbReference>
<feature type="region of interest" description="Disordered" evidence="2">
    <location>
        <begin position="94"/>
        <end position="113"/>
    </location>
</feature>
<keyword evidence="1" id="KW-0862">Zinc</keyword>
<protein>
    <recommendedName>
        <fullName evidence="3">CCHC-type domain-containing protein</fullName>
    </recommendedName>
</protein>
<dbReference type="PROSITE" id="PS50158">
    <property type="entry name" value="ZF_CCHC"/>
    <property type="match status" value="1"/>
</dbReference>
<dbReference type="SMART" id="SM00343">
    <property type="entry name" value="ZnF_C2HC"/>
    <property type="match status" value="2"/>
</dbReference>
<keyword evidence="1" id="KW-0863">Zinc-finger</keyword>
<organism evidence="4 5">
    <name type="scientific">Dipteronia dyeriana</name>
    <dbReference type="NCBI Taxonomy" id="168575"/>
    <lineage>
        <taxon>Eukaryota</taxon>
        <taxon>Viridiplantae</taxon>
        <taxon>Streptophyta</taxon>
        <taxon>Embryophyta</taxon>
        <taxon>Tracheophyta</taxon>
        <taxon>Spermatophyta</taxon>
        <taxon>Magnoliopsida</taxon>
        <taxon>eudicotyledons</taxon>
        <taxon>Gunneridae</taxon>
        <taxon>Pentapetalae</taxon>
        <taxon>rosids</taxon>
        <taxon>malvids</taxon>
        <taxon>Sapindales</taxon>
        <taxon>Sapindaceae</taxon>
        <taxon>Hippocastanoideae</taxon>
        <taxon>Acereae</taxon>
        <taxon>Dipteronia</taxon>
    </lineage>
</organism>
<accession>A0AAE0CSE4</accession>
<dbReference type="AlphaFoldDB" id="A0AAE0CSE4"/>
<proteinExistence type="predicted"/>
<dbReference type="GO" id="GO:0008270">
    <property type="term" value="F:zinc ion binding"/>
    <property type="evidence" value="ECO:0007669"/>
    <property type="project" value="UniProtKB-KW"/>
</dbReference>
<dbReference type="Gene3D" id="4.10.60.10">
    <property type="entry name" value="Zinc finger, CCHC-type"/>
    <property type="match status" value="1"/>
</dbReference>
<evidence type="ECO:0000259" key="3">
    <source>
        <dbReference type="PROSITE" id="PS50158"/>
    </source>
</evidence>
<evidence type="ECO:0000313" key="5">
    <source>
        <dbReference type="Proteomes" id="UP001280121"/>
    </source>
</evidence>
<keyword evidence="1" id="KW-0479">Metal-binding</keyword>
<dbReference type="InterPro" id="IPR036875">
    <property type="entry name" value="Znf_CCHC_sf"/>
</dbReference>
<evidence type="ECO:0000313" key="4">
    <source>
        <dbReference type="EMBL" id="KAK2661644.1"/>
    </source>
</evidence>
<feature type="domain" description="CCHC-type" evidence="3">
    <location>
        <begin position="52"/>
        <end position="67"/>
    </location>
</feature>
<keyword evidence="5" id="KW-1185">Reference proteome</keyword>
<dbReference type="GO" id="GO:0003676">
    <property type="term" value="F:nucleic acid binding"/>
    <property type="evidence" value="ECO:0007669"/>
    <property type="project" value="InterPro"/>
</dbReference>
<evidence type="ECO:0000256" key="2">
    <source>
        <dbReference type="SAM" id="MobiDB-lite"/>
    </source>
</evidence>
<evidence type="ECO:0000256" key="1">
    <source>
        <dbReference type="PROSITE-ProRule" id="PRU00047"/>
    </source>
</evidence>
<reference evidence="4" key="1">
    <citation type="journal article" date="2023" name="Plant J.">
        <title>Genome sequences and population genomics provide insights into the demographic history, inbreeding, and mutation load of two 'living fossil' tree species of Dipteronia.</title>
        <authorList>
            <person name="Feng Y."/>
            <person name="Comes H.P."/>
            <person name="Chen J."/>
            <person name="Zhu S."/>
            <person name="Lu R."/>
            <person name="Zhang X."/>
            <person name="Li P."/>
            <person name="Qiu J."/>
            <person name="Olsen K.M."/>
            <person name="Qiu Y."/>
        </authorList>
    </citation>
    <scope>NUCLEOTIDE SEQUENCE</scope>
    <source>
        <strain evidence="4">KIB01</strain>
    </source>
</reference>